<protein>
    <recommendedName>
        <fullName evidence="4">Cbb3-type cytochrome oxidase component</fullName>
    </recommendedName>
</protein>
<evidence type="ECO:0000313" key="2">
    <source>
        <dbReference type="EMBL" id="EAU53380.1"/>
    </source>
</evidence>
<dbReference type="STRING" id="314344.AL013_07440"/>
<dbReference type="Proteomes" id="UP000005297">
    <property type="component" value="Unassembled WGS sequence"/>
</dbReference>
<proteinExistence type="predicted"/>
<keyword evidence="1" id="KW-0812">Transmembrane</keyword>
<dbReference type="AlphaFoldDB" id="Q0EVT6"/>
<gene>
    <name evidence="2" type="ORF">SPV1_10296</name>
</gene>
<keyword evidence="1" id="KW-1133">Transmembrane helix</keyword>
<comment type="caution">
    <text evidence="2">The sequence shown here is derived from an EMBL/GenBank/DDBJ whole genome shotgun (WGS) entry which is preliminary data.</text>
</comment>
<keyword evidence="1" id="KW-0472">Membrane</keyword>
<sequence length="72" mass="8615">MNKLLEYFETDWEAMTRADWTGLIIVLVLTLLMVALYVWIFKPSNRDKFEQYRDFVNSDEDVKREVGHGQTK</sequence>
<keyword evidence="3" id="KW-1185">Reference proteome</keyword>
<dbReference type="RefSeq" id="WP_009849578.1">
    <property type="nucleotide sequence ID" value="NZ_DS022294.1"/>
</dbReference>
<feature type="transmembrane region" description="Helical" evidence="1">
    <location>
        <begin position="20"/>
        <end position="41"/>
    </location>
</feature>
<dbReference type="OrthoDB" id="5797197at2"/>
<evidence type="ECO:0000313" key="3">
    <source>
        <dbReference type="Proteomes" id="UP000005297"/>
    </source>
</evidence>
<organism evidence="2 3">
    <name type="scientific">Mariprofundus ferrooxydans PV-1</name>
    <dbReference type="NCBI Taxonomy" id="314345"/>
    <lineage>
        <taxon>Bacteria</taxon>
        <taxon>Pseudomonadati</taxon>
        <taxon>Pseudomonadota</taxon>
        <taxon>Candidatius Mariprofundia</taxon>
        <taxon>Mariprofundales</taxon>
        <taxon>Mariprofundaceae</taxon>
        <taxon>Mariprofundus</taxon>
    </lineage>
</organism>
<evidence type="ECO:0000256" key="1">
    <source>
        <dbReference type="SAM" id="Phobius"/>
    </source>
</evidence>
<dbReference type="EMBL" id="AATS01000026">
    <property type="protein sequence ID" value="EAU53380.1"/>
    <property type="molecule type" value="Genomic_DNA"/>
</dbReference>
<dbReference type="InParanoid" id="Q0EVT6"/>
<accession>Q0EVT6</accession>
<name>Q0EVT6_9PROT</name>
<reference evidence="2 3" key="1">
    <citation type="submission" date="2006-09" db="EMBL/GenBank/DDBJ databases">
        <authorList>
            <person name="Emerson D."/>
            <person name="Ferriera S."/>
            <person name="Johnson J."/>
            <person name="Kravitz S."/>
            <person name="Halpern A."/>
            <person name="Remington K."/>
            <person name="Beeson K."/>
            <person name="Tran B."/>
            <person name="Rogers Y.-H."/>
            <person name="Friedman R."/>
            <person name="Venter J.C."/>
        </authorList>
    </citation>
    <scope>NUCLEOTIDE SEQUENCE [LARGE SCALE GENOMIC DNA]</scope>
    <source>
        <strain evidence="2 3">PV-1</strain>
    </source>
</reference>
<dbReference type="HOGENOM" id="CLU_201812_0_0_0"/>
<evidence type="ECO:0008006" key="4">
    <source>
        <dbReference type="Google" id="ProtNLM"/>
    </source>
</evidence>